<dbReference type="RefSeq" id="WP_245969117.1">
    <property type="nucleotide sequence ID" value="NZ_CBCRXS010000003.1"/>
</dbReference>
<accession>A0A495K6M3</accession>
<proteinExistence type="predicted"/>
<organism evidence="1 2">
    <name type="scientific">Williamsia marianensis</name>
    <dbReference type="NCBI Taxonomy" id="85044"/>
    <lineage>
        <taxon>Bacteria</taxon>
        <taxon>Bacillati</taxon>
        <taxon>Actinomycetota</taxon>
        <taxon>Actinomycetes</taxon>
        <taxon>Mycobacteriales</taxon>
        <taxon>Nocardiaceae</taxon>
        <taxon>Williamsia</taxon>
    </lineage>
</organism>
<dbReference type="Pfam" id="PF12900">
    <property type="entry name" value="Pyridox_ox_2"/>
    <property type="match status" value="1"/>
</dbReference>
<sequence length="170" mass="18061">MTSAAHNDPNALPQGDIGLLETDVARELLSLASPARLAYVAADGSPRVFPMNHWWTGTELVMATFTGAAKVAALRRRPAVAITIDTVSATPHVLLLRGDAVVTDVDGIVPEYELVMRRDMPPAQADAYFDGLRADGATMHRIGVIPTWVGVLDFQTRFPGAAPAAMSAPS</sequence>
<reference evidence="1 2" key="1">
    <citation type="submission" date="2018-10" db="EMBL/GenBank/DDBJ databases">
        <title>Sequencing the genomes of 1000 actinobacteria strains.</title>
        <authorList>
            <person name="Klenk H.-P."/>
        </authorList>
    </citation>
    <scope>NUCLEOTIDE SEQUENCE [LARGE SCALE GENOMIC DNA]</scope>
    <source>
        <strain evidence="1 2">DSM 44343</strain>
    </source>
</reference>
<dbReference type="Proteomes" id="UP000274762">
    <property type="component" value="Unassembled WGS sequence"/>
</dbReference>
<name>A0A495K6M3_WILMA</name>
<dbReference type="SUPFAM" id="SSF50475">
    <property type="entry name" value="FMN-binding split barrel"/>
    <property type="match status" value="1"/>
</dbReference>
<dbReference type="Gene3D" id="2.30.110.10">
    <property type="entry name" value="Electron Transport, Fmn-binding Protein, Chain A"/>
    <property type="match status" value="1"/>
</dbReference>
<gene>
    <name evidence="1" type="ORF">DFJ75_3820</name>
</gene>
<dbReference type="InterPro" id="IPR012349">
    <property type="entry name" value="Split_barrel_FMN-bd"/>
</dbReference>
<evidence type="ECO:0000313" key="1">
    <source>
        <dbReference type="EMBL" id="RKR96957.1"/>
    </source>
</evidence>
<protein>
    <submittedName>
        <fullName evidence="1">Pyridoxamine 5'-phosphate oxidase-like protein</fullName>
    </submittedName>
</protein>
<dbReference type="EMBL" id="RBKV01000001">
    <property type="protein sequence ID" value="RKR96957.1"/>
    <property type="molecule type" value="Genomic_DNA"/>
</dbReference>
<dbReference type="AlphaFoldDB" id="A0A495K6M3"/>
<dbReference type="InterPro" id="IPR024747">
    <property type="entry name" value="Pyridox_Oxase-rel"/>
</dbReference>
<comment type="caution">
    <text evidence="1">The sequence shown here is derived from an EMBL/GenBank/DDBJ whole genome shotgun (WGS) entry which is preliminary data.</text>
</comment>
<evidence type="ECO:0000313" key="2">
    <source>
        <dbReference type="Proteomes" id="UP000274762"/>
    </source>
</evidence>